<keyword evidence="1" id="KW-1133">Transmembrane helix</keyword>
<dbReference type="EMBL" id="KT845956">
    <property type="protein sequence ID" value="AMX28338.1"/>
    <property type="molecule type" value="Genomic_DNA"/>
</dbReference>
<keyword evidence="1" id="KW-0812">Transmembrane</keyword>
<dbReference type="AlphaFoldDB" id="A0A161G0U9"/>
<name>A0A161G0U9_STAEP</name>
<keyword evidence="1" id="KW-0472">Membrane</keyword>
<evidence type="ECO:0000313" key="2">
    <source>
        <dbReference type="EMBL" id="AMX28338.1"/>
    </source>
</evidence>
<proteinExistence type="predicted"/>
<dbReference type="Gene3D" id="3.10.450.130">
    <property type="entry name" value="folded 79 residue fragment of lin0334 like domains"/>
    <property type="match status" value="1"/>
</dbReference>
<accession>A0A161G0U9</accession>
<feature type="transmembrane region" description="Helical" evidence="1">
    <location>
        <begin position="6"/>
        <end position="23"/>
    </location>
</feature>
<organism evidence="2">
    <name type="scientific">Staphylococcus epidermidis</name>
    <dbReference type="NCBI Taxonomy" id="1282"/>
    <lineage>
        <taxon>Bacteria</taxon>
        <taxon>Bacillati</taxon>
        <taxon>Bacillota</taxon>
        <taxon>Bacilli</taxon>
        <taxon>Bacillales</taxon>
        <taxon>Staphylococcaceae</taxon>
        <taxon>Staphylococcus</taxon>
    </lineage>
</organism>
<protein>
    <recommendedName>
        <fullName evidence="3">DUF1433 domain-containing protein</fullName>
    </recommendedName>
</protein>
<evidence type="ECO:0008006" key="3">
    <source>
        <dbReference type="Google" id="ProtNLM"/>
    </source>
</evidence>
<evidence type="ECO:0000256" key="1">
    <source>
        <dbReference type="SAM" id="Phobius"/>
    </source>
</evidence>
<dbReference type="InterPro" id="IPR009881">
    <property type="entry name" value="DUF1433"/>
</dbReference>
<dbReference type="Pfam" id="PF07252">
    <property type="entry name" value="DUF1433"/>
    <property type="match status" value="1"/>
</dbReference>
<reference evidence="2" key="1">
    <citation type="submission" date="2015-09" db="EMBL/GenBank/DDBJ databases">
        <title>Characterization of enterotoxigenic Staphylococcus epidermidis isolates from ready to eat food.</title>
        <authorList>
            <person name="Podkowik M."/>
            <person name="Bania J."/>
            <person name="Seo K.-S."/>
        </authorList>
    </citation>
    <scope>NUCLEOTIDE SEQUENCE</scope>
    <source>
        <strain evidence="2">4S-13</strain>
    </source>
</reference>
<sequence>MNKKIVFLFVCIITLILGGLYMYNKNTEKHYIDTQKKRIDLFFQNNLRNYENSSIDSIQKTPMGSIELKGHINNKKNLYFNVKLNKETNYQFNGDLGQSKDLTEKYIKTFSDKQKTPSELIKEKKLNKKDYEADPPLIWGF</sequence>